<dbReference type="GO" id="GO:0008270">
    <property type="term" value="F:zinc ion binding"/>
    <property type="evidence" value="ECO:0007669"/>
    <property type="project" value="UniProtKB-KW"/>
</dbReference>
<dbReference type="GO" id="GO:0005737">
    <property type="term" value="C:cytoplasm"/>
    <property type="evidence" value="ECO:0007669"/>
    <property type="project" value="InterPro"/>
</dbReference>
<dbReference type="eggNOG" id="KOG2061">
    <property type="taxonomic scope" value="Eukaryota"/>
</dbReference>
<proteinExistence type="predicted"/>
<protein>
    <recommendedName>
        <fullName evidence="5">MYND-type domain-containing protein</fullName>
    </recommendedName>
</protein>
<feature type="domain" description="MYND-type" evidence="5">
    <location>
        <begin position="150"/>
        <end position="187"/>
    </location>
</feature>
<keyword evidence="3" id="KW-0862">Zinc</keyword>
<keyword evidence="2 4" id="KW-0863">Zinc-finger</keyword>
<dbReference type="PROSITE" id="PS50865">
    <property type="entry name" value="ZF_MYND_2"/>
    <property type="match status" value="1"/>
</dbReference>
<dbReference type="Pfam" id="PF04194">
    <property type="entry name" value="PDCD2_C"/>
    <property type="match status" value="1"/>
</dbReference>
<evidence type="ECO:0000313" key="6">
    <source>
        <dbReference type="EMBL" id="EDO48548.1"/>
    </source>
</evidence>
<dbReference type="PANTHER" id="PTHR12298">
    <property type="entry name" value="PCDC2 PROGRAMMED CELL DEATH PROTEIN 2 -RELATED"/>
    <property type="match status" value="1"/>
</dbReference>
<reference evidence="6 7" key="1">
    <citation type="journal article" date="2007" name="Science">
        <title>Sea anemone genome reveals ancestral eumetazoan gene repertoire and genomic organization.</title>
        <authorList>
            <person name="Putnam N.H."/>
            <person name="Srivastava M."/>
            <person name="Hellsten U."/>
            <person name="Dirks B."/>
            <person name="Chapman J."/>
            <person name="Salamov A."/>
            <person name="Terry A."/>
            <person name="Shapiro H."/>
            <person name="Lindquist E."/>
            <person name="Kapitonov V.V."/>
            <person name="Jurka J."/>
            <person name="Genikhovich G."/>
            <person name="Grigoriev I.V."/>
            <person name="Lucas S.M."/>
            <person name="Steele R.E."/>
            <person name="Finnerty J.R."/>
            <person name="Technau U."/>
            <person name="Martindale M.Q."/>
            <person name="Rokhsar D.S."/>
        </authorList>
    </citation>
    <scope>NUCLEOTIDE SEQUENCE [LARGE SCALE GENOMIC DNA]</scope>
    <source>
        <strain evidence="7">CH2 X CH6</strain>
    </source>
</reference>
<gene>
    <name evidence="6" type="ORF">NEMVEDRAFT_v1g159435</name>
</gene>
<evidence type="ECO:0000259" key="5">
    <source>
        <dbReference type="PROSITE" id="PS50865"/>
    </source>
</evidence>
<dbReference type="EMBL" id="DS469513">
    <property type="protein sequence ID" value="EDO48548.1"/>
    <property type="molecule type" value="Genomic_DNA"/>
</dbReference>
<organism evidence="6 7">
    <name type="scientific">Nematostella vectensis</name>
    <name type="common">Starlet sea anemone</name>
    <dbReference type="NCBI Taxonomy" id="45351"/>
    <lineage>
        <taxon>Eukaryota</taxon>
        <taxon>Metazoa</taxon>
        <taxon>Cnidaria</taxon>
        <taxon>Anthozoa</taxon>
        <taxon>Hexacorallia</taxon>
        <taxon>Actiniaria</taxon>
        <taxon>Edwardsiidae</taxon>
        <taxon>Nematostella</taxon>
    </lineage>
</organism>
<dbReference type="Pfam" id="PF01753">
    <property type="entry name" value="zf-MYND"/>
    <property type="match status" value="1"/>
</dbReference>
<evidence type="ECO:0000256" key="4">
    <source>
        <dbReference type="PROSITE-ProRule" id="PRU00134"/>
    </source>
</evidence>
<evidence type="ECO:0000313" key="7">
    <source>
        <dbReference type="Proteomes" id="UP000001593"/>
    </source>
</evidence>
<keyword evidence="1" id="KW-0479">Metal-binding</keyword>
<dbReference type="PANTHER" id="PTHR12298:SF4">
    <property type="entry name" value="PROGRAMMED CELL DEATH PROTEIN 2"/>
    <property type="match status" value="1"/>
</dbReference>
<dbReference type="InterPro" id="IPR007320">
    <property type="entry name" value="PDCD2_C"/>
</dbReference>
<keyword evidence="7" id="KW-1185">Reference proteome</keyword>
<dbReference type="Proteomes" id="UP000001593">
    <property type="component" value="Unassembled WGS sequence"/>
</dbReference>
<dbReference type="OMA" id="HQVIRYS"/>
<evidence type="ECO:0000256" key="1">
    <source>
        <dbReference type="ARBA" id="ARBA00022723"/>
    </source>
</evidence>
<evidence type="ECO:0000256" key="2">
    <source>
        <dbReference type="ARBA" id="ARBA00022771"/>
    </source>
</evidence>
<dbReference type="InParanoid" id="A7RJA7"/>
<dbReference type="AlphaFoldDB" id="A7RJA7"/>
<dbReference type="GO" id="GO:0005634">
    <property type="term" value="C:nucleus"/>
    <property type="evidence" value="ECO:0000318"/>
    <property type="project" value="GO_Central"/>
</dbReference>
<dbReference type="SUPFAM" id="SSF144232">
    <property type="entry name" value="HIT/MYND zinc finger-like"/>
    <property type="match status" value="1"/>
</dbReference>
<dbReference type="InterPro" id="IPR002893">
    <property type="entry name" value="Znf_MYND"/>
</dbReference>
<dbReference type="Gene3D" id="6.10.140.2220">
    <property type="match status" value="1"/>
</dbReference>
<dbReference type="HOGENOM" id="CLU_034893_2_0_1"/>
<name>A7RJA7_NEMVE</name>
<dbReference type="STRING" id="45351.A7RJA7"/>
<accession>A7RJA7</accession>
<sequence>MADSKEEDDVELGFVEKVANPLRLASPFFPSKVGGVPAWLDLENLPSSNGLLCKSCQKPLAFLMQVYSPFSEGVASEERCFHRTVFVFCCRNGKCYKRNSNDCFLVLRCQLPRKNKFYSFNPPPEIDDNENVTLESVSSEFRPRKFACLCDVCGCSGTKKCSKCKSVFYCSRDHQVFGWKTGHKTACNQLAEGKTIPKKGNTPLKPNQVLFPELEIITETEPPEEQFVEKSEEEKMKEFESMSKSLGVDSSKDQELERLAELGKEKFVADKIFKNFKKRVLRCPDQVLRYQRGGEPLWVSDEYQPRLEDVPNCQCGARRQFEFQIMPQLLNYLKVDSVEASMDWGTIVIFTCSTSCDEGHLYHQEFAWKQDFTDTGLPGNALIQ</sequence>
<evidence type="ECO:0000256" key="3">
    <source>
        <dbReference type="ARBA" id="ARBA00022833"/>
    </source>
</evidence>
<dbReference type="PhylomeDB" id="A7RJA7"/>